<evidence type="ECO:0000256" key="1">
    <source>
        <dbReference type="SAM" id="Phobius"/>
    </source>
</evidence>
<keyword evidence="1" id="KW-1133">Transmembrane helix</keyword>
<name>A0A5K8AED5_9BACT</name>
<sequence length="96" mass="10756">MFLYLVVLAIGSTVGLQAWTTLFNNVTVVFLPAIGGYLWIIDYRIPIFVGVVIALISLQSVRSCWHQNRDPCIGRRLRRSSIESEIKACQASQDSV</sequence>
<keyword evidence="1" id="KW-0812">Transmembrane</keyword>
<accession>A0A5K8AED5</accession>
<dbReference type="EMBL" id="AP021879">
    <property type="protein sequence ID" value="BBO90320.1"/>
    <property type="molecule type" value="Genomic_DNA"/>
</dbReference>
<organism evidence="2 3">
    <name type="scientific">Desulfosarcina ovata subsp. ovata</name>
    <dbReference type="NCBI Taxonomy" id="2752305"/>
    <lineage>
        <taxon>Bacteria</taxon>
        <taxon>Pseudomonadati</taxon>
        <taxon>Thermodesulfobacteriota</taxon>
        <taxon>Desulfobacteria</taxon>
        <taxon>Desulfobacterales</taxon>
        <taxon>Desulfosarcinaceae</taxon>
        <taxon>Desulfosarcina</taxon>
    </lineage>
</organism>
<dbReference type="RefSeq" id="WP_155311394.1">
    <property type="nucleotide sequence ID" value="NZ_AP021879.1"/>
</dbReference>
<keyword evidence="1" id="KW-0472">Membrane</keyword>
<reference evidence="2 3" key="1">
    <citation type="submission" date="2019-11" db="EMBL/GenBank/DDBJ databases">
        <title>Comparative genomics of hydrocarbon-degrading Desulfosarcina strains.</title>
        <authorList>
            <person name="Watanabe M."/>
            <person name="Kojima H."/>
            <person name="Fukui M."/>
        </authorList>
    </citation>
    <scope>NUCLEOTIDE SEQUENCE [LARGE SCALE GENOMIC DNA]</scope>
    <source>
        <strain evidence="3">oXyS1</strain>
    </source>
</reference>
<protein>
    <submittedName>
        <fullName evidence="2">Uncharacterized protein</fullName>
    </submittedName>
</protein>
<keyword evidence="3" id="KW-1185">Reference proteome</keyword>
<feature type="transmembrane region" description="Helical" evidence="1">
    <location>
        <begin position="34"/>
        <end position="58"/>
    </location>
</feature>
<evidence type="ECO:0000313" key="2">
    <source>
        <dbReference type="EMBL" id="BBO90320.1"/>
    </source>
</evidence>
<gene>
    <name evidence="2" type="ORF">DSCOOX_35000</name>
</gene>
<proteinExistence type="predicted"/>
<evidence type="ECO:0000313" key="3">
    <source>
        <dbReference type="Proteomes" id="UP000422108"/>
    </source>
</evidence>
<dbReference type="AlphaFoldDB" id="A0A5K8AED5"/>
<dbReference type="Proteomes" id="UP000422108">
    <property type="component" value="Chromosome"/>
</dbReference>